<dbReference type="PANTHER" id="PTHR43397">
    <property type="entry name" value="ERGOTHIONEINE BIOSYNTHESIS PROTEIN 1"/>
    <property type="match status" value="1"/>
</dbReference>
<dbReference type="EMBL" id="JBHRSV010000005">
    <property type="protein sequence ID" value="MFC2925601.1"/>
    <property type="molecule type" value="Genomic_DNA"/>
</dbReference>
<proteinExistence type="predicted"/>
<keyword evidence="5" id="KW-1185">Reference proteome</keyword>
<dbReference type="InterPro" id="IPR035094">
    <property type="entry name" value="EgtD"/>
</dbReference>
<dbReference type="Gene3D" id="3.40.50.150">
    <property type="entry name" value="Vaccinia Virus protein VP39"/>
    <property type="match status" value="1"/>
</dbReference>
<dbReference type="NCBIfam" id="TIGR03438">
    <property type="entry name" value="egtD_ergothio"/>
    <property type="match status" value="1"/>
</dbReference>
<evidence type="ECO:0000259" key="3">
    <source>
        <dbReference type="Pfam" id="PF10017"/>
    </source>
</evidence>
<accession>A0ABV6ZW17</accession>
<dbReference type="PIRSF" id="PIRSF018005">
    <property type="entry name" value="UCP018005"/>
    <property type="match status" value="1"/>
</dbReference>
<reference evidence="5" key="1">
    <citation type="journal article" date="2019" name="Int. J. Syst. Evol. Microbiol.">
        <title>The Global Catalogue of Microorganisms (GCM) 10K type strain sequencing project: providing services to taxonomists for standard genome sequencing and annotation.</title>
        <authorList>
            <consortium name="The Broad Institute Genomics Platform"/>
            <consortium name="The Broad Institute Genome Sequencing Center for Infectious Disease"/>
            <person name="Wu L."/>
            <person name="Ma J."/>
        </authorList>
    </citation>
    <scope>NUCLEOTIDE SEQUENCE [LARGE SCALE GENOMIC DNA]</scope>
    <source>
        <strain evidence="5">KCTC 52487</strain>
    </source>
</reference>
<dbReference type="Pfam" id="PF10017">
    <property type="entry name" value="Methyltransf_33"/>
    <property type="match status" value="1"/>
</dbReference>
<evidence type="ECO:0000313" key="5">
    <source>
        <dbReference type="Proteomes" id="UP001595379"/>
    </source>
</evidence>
<keyword evidence="1 4" id="KW-0489">Methyltransferase</keyword>
<dbReference type="GO" id="GO:0032259">
    <property type="term" value="P:methylation"/>
    <property type="evidence" value="ECO:0007669"/>
    <property type="project" value="UniProtKB-KW"/>
</dbReference>
<protein>
    <submittedName>
        <fullName evidence="4">L-histidine N(Alpha)-methyltransferase</fullName>
        <ecNumber evidence="4">2.1.1.44</ecNumber>
    </submittedName>
</protein>
<dbReference type="GO" id="GO:0052706">
    <property type="term" value="F:L-histidine N(alpha)-methyltransferase activity"/>
    <property type="evidence" value="ECO:0007669"/>
    <property type="project" value="UniProtKB-EC"/>
</dbReference>
<dbReference type="PANTHER" id="PTHR43397:SF1">
    <property type="entry name" value="ERGOTHIONEINE BIOSYNTHESIS PROTEIN 1"/>
    <property type="match status" value="1"/>
</dbReference>
<evidence type="ECO:0000256" key="1">
    <source>
        <dbReference type="ARBA" id="ARBA00022603"/>
    </source>
</evidence>
<evidence type="ECO:0000313" key="4">
    <source>
        <dbReference type="EMBL" id="MFC2925601.1"/>
    </source>
</evidence>
<dbReference type="InterPro" id="IPR019257">
    <property type="entry name" value="MeTrfase_dom"/>
</dbReference>
<dbReference type="EC" id="2.1.1.44" evidence="4"/>
<comment type="caution">
    <text evidence="4">The sequence shown here is derived from an EMBL/GenBank/DDBJ whole genome shotgun (WGS) entry which is preliminary data.</text>
</comment>
<dbReference type="Proteomes" id="UP001595379">
    <property type="component" value="Unassembled WGS sequence"/>
</dbReference>
<dbReference type="SUPFAM" id="SSF53335">
    <property type="entry name" value="S-adenosyl-L-methionine-dependent methyltransferases"/>
    <property type="match status" value="1"/>
</dbReference>
<dbReference type="InterPro" id="IPR029063">
    <property type="entry name" value="SAM-dependent_MTases_sf"/>
</dbReference>
<dbReference type="InterPro" id="IPR051128">
    <property type="entry name" value="EgtD_Methyltrsf_superfamily"/>
</dbReference>
<keyword evidence="2 4" id="KW-0808">Transferase</keyword>
<organism evidence="4 5">
    <name type="scientific">Hyphobacterium vulgare</name>
    <dbReference type="NCBI Taxonomy" id="1736751"/>
    <lineage>
        <taxon>Bacteria</taxon>
        <taxon>Pseudomonadati</taxon>
        <taxon>Pseudomonadota</taxon>
        <taxon>Alphaproteobacteria</taxon>
        <taxon>Maricaulales</taxon>
        <taxon>Maricaulaceae</taxon>
        <taxon>Hyphobacterium</taxon>
    </lineage>
</organism>
<sequence>MTETATAFAPDDPLDFFIDLHPPVADFRSDVLSGLRDRPRTIPPKYFYDADGSALFDAITTTPEYYVTRTELSILERIAPEIAARAGRGAVVIEPGSGSSVKITTLLRALDRPKAYIGSDISKQHLVAACRDLAAEHPGLFVGAVCADFTVPLDLSELDIPDGRRLVFFPGSTIGNFEPAQAVQVLKNIRSWLRPGDALLLGADRIKDRAVLQAAYDDAGGVTAAFNLNLLKRIARELDSDIEPADFRHRAIWNAEKARIEMHLEARRDIAFSVAGERFEMRKGETIHTENSHKFSVESFMELAGQAGLMVRDTWSDPAEHFTLYWLERGREA</sequence>
<dbReference type="RefSeq" id="WP_343165366.1">
    <property type="nucleotide sequence ID" value="NZ_JBHRSV010000005.1"/>
</dbReference>
<gene>
    <name evidence="4" type="primary">egtD</name>
    <name evidence="4" type="ORF">ACFOOR_05735</name>
</gene>
<name>A0ABV6ZW17_9PROT</name>
<dbReference type="InterPro" id="IPR017804">
    <property type="entry name" value="MeTrfase_EgtD-like"/>
</dbReference>
<evidence type="ECO:0000256" key="2">
    <source>
        <dbReference type="ARBA" id="ARBA00022679"/>
    </source>
</evidence>
<feature type="domain" description="Histidine-specific methyltransferase SAM-dependent" evidence="3">
    <location>
        <begin position="27"/>
        <end position="328"/>
    </location>
</feature>